<sequence>IRRLFSLIERDGKALKNEEDKQIMERWLTRVRKITTAYTAAMFPILGLFLASPAIPKVLDFIKPLNETRALIYLYETEYFVDQDAYYVPILIHTYMTVPLSVGSIVFFDNMLGTFIHHACAMLEILRFGQIKFSFVGDKMLKFFNFFSNYLQRIHLDAEIKRIDNPVRLDRIRKNIIRCIHMHQNSLE</sequence>
<reference evidence="2" key="2">
    <citation type="submission" date="2021-04" db="EMBL/GenBank/DDBJ databases">
        <title>Genome-wide patterns of bracovirus chromosomal integration into multiple host tissues during parasitism.</title>
        <authorList>
            <person name="Chebbi M.A.C."/>
        </authorList>
    </citation>
    <scope>NUCLEOTIDE SEQUENCE</scope>
    <source>
        <tissue evidence="2">Whole body</tissue>
    </source>
</reference>
<accession>A0A8J5V7P1</accession>
<dbReference type="EMBL" id="JAAOIC020000048">
    <property type="protein sequence ID" value="KAG8037039.1"/>
    <property type="molecule type" value="Genomic_DNA"/>
</dbReference>
<keyword evidence="1" id="KW-0812">Transmembrane</keyword>
<protein>
    <recommendedName>
        <fullName evidence="4">Odorant receptor</fullName>
    </recommendedName>
</protein>
<proteinExistence type="predicted"/>
<keyword evidence="1" id="KW-0472">Membrane</keyword>
<evidence type="ECO:0000313" key="3">
    <source>
        <dbReference type="Proteomes" id="UP000729913"/>
    </source>
</evidence>
<dbReference type="AlphaFoldDB" id="A0A8J5V7P1"/>
<evidence type="ECO:0000256" key="1">
    <source>
        <dbReference type="SAM" id="Phobius"/>
    </source>
</evidence>
<feature type="non-terminal residue" evidence="2">
    <location>
        <position position="1"/>
    </location>
</feature>
<feature type="transmembrane region" description="Helical" evidence="1">
    <location>
        <begin position="34"/>
        <end position="55"/>
    </location>
</feature>
<evidence type="ECO:0000313" key="2">
    <source>
        <dbReference type="EMBL" id="KAG8037039.1"/>
    </source>
</evidence>
<keyword evidence="3" id="KW-1185">Reference proteome</keyword>
<dbReference type="Proteomes" id="UP000729913">
    <property type="component" value="Unassembled WGS sequence"/>
</dbReference>
<organism evidence="2 3">
    <name type="scientific">Cotesia typhae</name>
    <dbReference type="NCBI Taxonomy" id="2053667"/>
    <lineage>
        <taxon>Eukaryota</taxon>
        <taxon>Metazoa</taxon>
        <taxon>Ecdysozoa</taxon>
        <taxon>Arthropoda</taxon>
        <taxon>Hexapoda</taxon>
        <taxon>Insecta</taxon>
        <taxon>Pterygota</taxon>
        <taxon>Neoptera</taxon>
        <taxon>Endopterygota</taxon>
        <taxon>Hymenoptera</taxon>
        <taxon>Apocrita</taxon>
        <taxon>Ichneumonoidea</taxon>
        <taxon>Braconidae</taxon>
        <taxon>Microgastrinae</taxon>
        <taxon>Cotesia</taxon>
    </lineage>
</organism>
<comment type="caution">
    <text evidence="2">The sequence shown here is derived from an EMBL/GenBank/DDBJ whole genome shotgun (WGS) entry which is preliminary data.</text>
</comment>
<feature type="transmembrane region" description="Helical" evidence="1">
    <location>
        <begin position="86"/>
        <end position="108"/>
    </location>
</feature>
<evidence type="ECO:0008006" key="4">
    <source>
        <dbReference type="Google" id="ProtNLM"/>
    </source>
</evidence>
<gene>
    <name evidence="2" type="ORF">G9C98_004361</name>
</gene>
<dbReference type="OrthoDB" id="7696577at2759"/>
<keyword evidence="1" id="KW-1133">Transmembrane helix</keyword>
<reference evidence="2" key="1">
    <citation type="submission" date="2020-03" db="EMBL/GenBank/DDBJ databases">
        <authorList>
            <person name="Chebbi M.A."/>
            <person name="Drezen J.M."/>
        </authorList>
    </citation>
    <scope>NUCLEOTIDE SEQUENCE</scope>
    <source>
        <tissue evidence="2">Whole body</tissue>
    </source>
</reference>
<name>A0A8J5V7P1_9HYME</name>